<reference evidence="2 3" key="1">
    <citation type="submission" date="2015-11" db="EMBL/GenBank/DDBJ databases">
        <authorList>
            <person name="Zhang Y."/>
            <person name="Guo Z."/>
        </authorList>
    </citation>
    <scope>NUCLEOTIDE SEQUENCE [LARGE SCALE GENOMIC DNA]</scope>
    <source>
        <strain evidence="2 3">KCTC 12086</strain>
    </source>
</reference>
<sequence length="283" mass="31780">MILISIILALAIERLGARDAHWQIDHYSKGYLNMSRSLLQNNSLLKSPFVFALWVLLPALGVYFVMDLADFFLVELALNALLLLVCFGCAKPRALYKGYLNALTRGDTEGATLYALQLGQHRTEDQQGGEWLGQTLAWVNFRHYCAVIFWFVVFGAPGAVMYAVTRSFFDEAQQSEESVLTARSSVLADMLYWLNWLPARITSFGYLIIGNFSKGTGCWLKYALDFKTPNRKVVTSTALAAEQIEQQYAGCTYEATCMMRLVKRNILFYLALIALLTLFGGVA</sequence>
<dbReference type="OrthoDB" id="6376030at2"/>
<dbReference type="EMBL" id="CP013187">
    <property type="protein sequence ID" value="ALO41098.1"/>
    <property type="molecule type" value="Genomic_DNA"/>
</dbReference>
<feature type="transmembrane region" description="Helical" evidence="1">
    <location>
        <begin position="266"/>
        <end position="282"/>
    </location>
</feature>
<evidence type="ECO:0000256" key="1">
    <source>
        <dbReference type="SAM" id="Phobius"/>
    </source>
</evidence>
<dbReference type="GO" id="GO:0005886">
    <property type="term" value="C:plasma membrane"/>
    <property type="evidence" value="ECO:0007669"/>
    <property type="project" value="TreeGrafter"/>
</dbReference>
<dbReference type="InterPro" id="IPR052966">
    <property type="entry name" value="Beta-lactamase_Reg"/>
</dbReference>
<dbReference type="STRING" id="161398.PP2015_577"/>
<keyword evidence="1" id="KW-1133">Transmembrane helix</keyword>
<name>A0A0S2JY77_9GAMM</name>
<keyword evidence="3" id="KW-1185">Reference proteome</keyword>
<organism evidence="2 3">
    <name type="scientific">Pseudoalteromonas phenolica</name>
    <dbReference type="NCBI Taxonomy" id="161398"/>
    <lineage>
        <taxon>Bacteria</taxon>
        <taxon>Pseudomonadati</taxon>
        <taxon>Pseudomonadota</taxon>
        <taxon>Gammaproteobacteria</taxon>
        <taxon>Alteromonadales</taxon>
        <taxon>Pseudoalteromonadaceae</taxon>
        <taxon>Pseudoalteromonas</taxon>
    </lineage>
</organism>
<dbReference type="AlphaFoldDB" id="A0A0S2JY77"/>
<dbReference type="RefSeq" id="WP_058028860.1">
    <property type="nucleotide sequence ID" value="NZ_CP013187.1"/>
</dbReference>
<dbReference type="InterPro" id="IPR031347">
    <property type="entry name" value="AmpE"/>
</dbReference>
<dbReference type="Proteomes" id="UP000061457">
    <property type="component" value="Chromosome I"/>
</dbReference>
<dbReference type="NCBIfam" id="NF008219">
    <property type="entry name" value="PRK10987.1"/>
    <property type="match status" value="1"/>
</dbReference>
<dbReference type="KEGG" id="pphe:PP2015_577"/>
<evidence type="ECO:0000313" key="2">
    <source>
        <dbReference type="EMBL" id="ALO41098.1"/>
    </source>
</evidence>
<dbReference type="PATRIC" id="fig|161398.10.peg.586"/>
<dbReference type="GO" id="GO:0046677">
    <property type="term" value="P:response to antibiotic"/>
    <property type="evidence" value="ECO:0007669"/>
    <property type="project" value="TreeGrafter"/>
</dbReference>
<keyword evidence="1" id="KW-0472">Membrane</keyword>
<evidence type="ECO:0000313" key="3">
    <source>
        <dbReference type="Proteomes" id="UP000061457"/>
    </source>
</evidence>
<keyword evidence="1" id="KW-0812">Transmembrane</keyword>
<dbReference type="Pfam" id="PF17113">
    <property type="entry name" value="AmpE"/>
    <property type="match status" value="1"/>
</dbReference>
<dbReference type="PANTHER" id="PTHR38684">
    <property type="entry name" value="PROTEIN AMPE"/>
    <property type="match status" value="1"/>
</dbReference>
<proteinExistence type="predicted"/>
<accession>A0A0S2JY77</accession>
<gene>
    <name evidence="2" type="ORF">PP2015_577</name>
</gene>
<feature type="transmembrane region" description="Helical" evidence="1">
    <location>
        <begin position="72"/>
        <end position="90"/>
    </location>
</feature>
<protein>
    <submittedName>
        <fullName evidence="2">Regulatory protein</fullName>
    </submittedName>
</protein>
<dbReference type="PANTHER" id="PTHR38684:SF1">
    <property type="entry name" value="PROTEIN AMPE"/>
    <property type="match status" value="1"/>
</dbReference>
<feature type="transmembrane region" description="Helical" evidence="1">
    <location>
        <begin position="44"/>
        <end position="65"/>
    </location>
</feature>
<feature type="transmembrane region" description="Helical" evidence="1">
    <location>
        <begin position="141"/>
        <end position="164"/>
    </location>
</feature>